<evidence type="ECO:0000256" key="1">
    <source>
        <dbReference type="SAM" id="MobiDB-lite"/>
    </source>
</evidence>
<dbReference type="GO" id="GO:0005634">
    <property type="term" value="C:nucleus"/>
    <property type="evidence" value="ECO:0007669"/>
    <property type="project" value="TreeGrafter"/>
</dbReference>
<evidence type="ECO:0000313" key="3">
    <source>
        <dbReference type="Proteomes" id="UP001188597"/>
    </source>
</evidence>
<dbReference type="InterPro" id="IPR036882">
    <property type="entry name" value="Alba-like_dom_sf"/>
</dbReference>
<feature type="non-terminal residue" evidence="2">
    <location>
        <position position="1"/>
    </location>
</feature>
<dbReference type="Gene3D" id="3.30.110.20">
    <property type="entry name" value="Alba-like domain"/>
    <property type="match status" value="1"/>
</dbReference>
<comment type="caution">
    <text evidence="2">The sequence shown here is derived from an EMBL/GenBank/DDBJ whole genome shotgun (WGS) entry which is preliminary data.</text>
</comment>
<dbReference type="Proteomes" id="UP001188597">
    <property type="component" value="Unassembled WGS sequence"/>
</dbReference>
<dbReference type="GO" id="GO:0003723">
    <property type="term" value="F:RNA binding"/>
    <property type="evidence" value="ECO:0007669"/>
    <property type="project" value="TreeGrafter"/>
</dbReference>
<dbReference type="PANTHER" id="PTHR31947:SF43">
    <property type="entry name" value="ALBA DNA_RNA-BINDING PROTEIN"/>
    <property type="match status" value="1"/>
</dbReference>
<gene>
    <name evidence="2" type="ORF">RJ639_021453</name>
</gene>
<proteinExistence type="predicted"/>
<feature type="region of interest" description="Disordered" evidence="1">
    <location>
        <begin position="185"/>
        <end position="245"/>
    </location>
</feature>
<dbReference type="AlphaFoldDB" id="A0AA88V323"/>
<dbReference type="SUPFAM" id="SSF82704">
    <property type="entry name" value="AlbA-like"/>
    <property type="match status" value="1"/>
</dbReference>
<feature type="compositionally biased region" description="Basic and acidic residues" evidence="1">
    <location>
        <begin position="185"/>
        <end position="198"/>
    </location>
</feature>
<dbReference type="EMBL" id="JAVXUP010002925">
    <property type="protein sequence ID" value="KAK3000787.1"/>
    <property type="molecule type" value="Genomic_DNA"/>
</dbReference>
<evidence type="ECO:0000313" key="2">
    <source>
        <dbReference type="EMBL" id="KAK3000787.1"/>
    </source>
</evidence>
<dbReference type="InterPro" id="IPR014560">
    <property type="entry name" value="UCP030333_Alba"/>
</dbReference>
<name>A0AA88V323_9ASTE</name>
<reference evidence="2" key="1">
    <citation type="submission" date="2022-12" db="EMBL/GenBank/DDBJ databases">
        <title>Draft genome assemblies for two species of Escallonia (Escalloniales).</title>
        <authorList>
            <person name="Chanderbali A."/>
            <person name="Dervinis C."/>
            <person name="Anghel I."/>
            <person name="Soltis D."/>
            <person name="Soltis P."/>
            <person name="Zapata F."/>
        </authorList>
    </citation>
    <scope>NUCLEOTIDE SEQUENCE</scope>
    <source>
        <strain evidence="2">UCBG64.0493</strain>
        <tissue evidence="2">Leaf</tissue>
    </source>
</reference>
<dbReference type="PANTHER" id="PTHR31947">
    <property type="entry name" value="DNA/RNA-BINDING PROTEIN ALBA 3"/>
    <property type="match status" value="1"/>
</dbReference>
<sequence>MIIIPCRIPHPSIAGIHDEIVAEGVGITSFSLGKSSRPSITAEISPESTFAFLDNYARFAVREERLPTWSSVDVEMFIALILQLYISTFVTIAEILKNNGFAVEKKIMTSTVDMKDDTRGRRALSKRPSHASKTHVPTLACYGFGKFDAEFVSLASSFSVLFQIEILLGKTENFDELVAAAAEEKELAPPEDRGELKESFLSPLTTSEKAGPKSRQFLIYNQTSPRLSNPEELEARNNKASPSVR</sequence>
<protein>
    <submittedName>
        <fullName evidence="2">Uncharacterized protein</fullName>
    </submittedName>
</protein>
<organism evidence="2 3">
    <name type="scientific">Escallonia herrerae</name>
    <dbReference type="NCBI Taxonomy" id="1293975"/>
    <lineage>
        <taxon>Eukaryota</taxon>
        <taxon>Viridiplantae</taxon>
        <taxon>Streptophyta</taxon>
        <taxon>Embryophyta</taxon>
        <taxon>Tracheophyta</taxon>
        <taxon>Spermatophyta</taxon>
        <taxon>Magnoliopsida</taxon>
        <taxon>eudicotyledons</taxon>
        <taxon>Gunneridae</taxon>
        <taxon>Pentapetalae</taxon>
        <taxon>asterids</taxon>
        <taxon>campanulids</taxon>
        <taxon>Escalloniales</taxon>
        <taxon>Escalloniaceae</taxon>
        <taxon>Escallonia</taxon>
    </lineage>
</organism>
<keyword evidence="3" id="KW-1185">Reference proteome</keyword>
<accession>A0AA88V323</accession>